<dbReference type="KEGG" id="asim:FE240_06960"/>
<dbReference type="RefSeq" id="WP_193003924.1">
    <property type="nucleotide sequence ID" value="NZ_CP040449.1"/>
</dbReference>
<dbReference type="InterPro" id="IPR017853">
    <property type="entry name" value="GH"/>
</dbReference>
<keyword evidence="2 5" id="KW-0378">Hydrolase</keyword>
<dbReference type="PROSITE" id="PS00653">
    <property type="entry name" value="GLYCOSYL_HYDROL_F1_2"/>
    <property type="match status" value="1"/>
</dbReference>
<organism evidence="5 6">
    <name type="scientific">Aeromonas simiae</name>
    <dbReference type="NCBI Taxonomy" id="218936"/>
    <lineage>
        <taxon>Bacteria</taxon>
        <taxon>Pseudomonadati</taxon>
        <taxon>Pseudomonadota</taxon>
        <taxon>Gammaproteobacteria</taxon>
        <taxon>Aeromonadales</taxon>
        <taxon>Aeromonadaceae</taxon>
        <taxon>Aeromonas</taxon>
    </lineage>
</organism>
<sequence>MHHAQLKPFPQAFLWGAASAAYQVEGAWNVDGKGPSVWDTFTKIPGTTFEGSNGDVAVDHYHRMEEDVALMAEMGLKAYRFSVSWPRIFPSGRGTPNEAGLAFYERLIDALLARGIEPVLTLYHWDMPQALQDEYGGWESRRIIDDFEHYCVTLYQRFAGKVKYWVSLNEQNYNLTNAYQLGTHPPAVQDRKRFFAANHIAFLANARAIKAFRQHVPHGLIGPSFAYSPAYPASSAPSDMLAFENAEELTNYWWLDAYCLGRYPLAALNWLREQGEAPEILPGDMALLAEGKPDYIGVNYYYTLTFTDNPLGGQGLARINTTGKKGTTPSSGIPGLYKTVPNPHLETSNWDWAIDSTGMRIALRRLASRYALPLMITENGLGEFDQLGEGDQVHDDYRIAYLKSHLHACQQAMQDGVELLGYCAWSFTDILSWLNGYQKRYGFVYVDRDEQGGSLRRIRKESFFWYQQVIKAGHLLD</sequence>
<dbReference type="InterPro" id="IPR033132">
    <property type="entry name" value="GH_1_N_CS"/>
</dbReference>
<keyword evidence="6" id="KW-1185">Reference proteome</keyword>
<evidence type="ECO:0000256" key="2">
    <source>
        <dbReference type="ARBA" id="ARBA00022801"/>
    </source>
</evidence>
<dbReference type="Pfam" id="PF00232">
    <property type="entry name" value="Glyco_hydro_1"/>
    <property type="match status" value="1"/>
</dbReference>
<dbReference type="PRINTS" id="PR00131">
    <property type="entry name" value="GLHYDRLASE1"/>
</dbReference>
<dbReference type="GO" id="GO:0016052">
    <property type="term" value="P:carbohydrate catabolic process"/>
    <property type="evidence" value="ECO:0007669"/>
    <property type="project" value="TreeGrafter"/>
</dbReference>
<dbReference type="InterPro" id="IPR001360">
    <property type="entry name" value="Glyco_hydro_1"/>
</dbReference>
<comment type="similarity">
    <text evidence="1 4">Belongs to the glycosyl hydrolase 1 family.</text>
</comment>
<reference evidence="5 6" key="1">
    <citation type="submission" date="2019-05" db="EMBL/GenBank/DDBJ databases">
        <title>OXA-830, a novel chromosomally encoded expanded-spectrum class D beta-lactamase in Aeromonas simiae.</title>
        <authorList>
            <person name="Zhou W."/>
            <person name="Chen Q."/>
        </authorList>
    </citation>
    <scope>NUCLEOTIDE SEQUENCE [LARGE SCALE GENOMIC DNA]</scope>
    <source>
        <strain evidence="5 6">A6</strain>
    </source>
</reference>
<dbReference type="AlphaFoldDB" id="A0A5J6WWB8"/>
<dbReference type="PANTHER" id="PTHR10353">
    <property type="entry name" value="GLYCOSYL HYDROLASE"/>
    <property type="match status" value="1"/>
</dbReference>
<evidence type="ECO:0000256" key="1">
    <source>
        <dbReference type="ARBA" id="ARBA00010838"/>
    </source>
</evidence>
<accession>A0A5J6WWB8</accession>
<name>A0A5J6WWB8_9GAMM</name>
<protein>
    <submittedName>
        <fullName evidence="5">Glycoside hydrolase family 1 protein</fullName>
    </submittedName>
</protein>
<dbReference type="Gene3D" id="3.20.20.80">
    <property type="entry name" value="Glycosidases"/>
    <property type="match status" value="1"/>
</dbReference>
<dbReference type="SUPFAM" id="SSF51445">
    <property type="entry name" value="(Trans)glycosidases"/>
    <property type="match status" value="1"/>
</dbReference>
<keyword evidence="3" id="KW-0326">Glycosidase</keyword>
<dbReference type="GO" id="GO:0005829">
    <property type="term" value="C:cytosol"/>
    <property type="evidence" value="ECO:0007669"/>
    <property type="project" value="TreeGrafter"/>
</dbReference>
<evidence type="ECO:0000313" key="6">
    <source>
        <dbReference type="Proteomes" id="UP000594034"/>
    </source>
</evidence>
<dbReference type="Proteomes" id="UP000594034">
    <property type="component" value="Chromosome"/>
</dbReference>
<gene>
    <name evidence="5" type="ORF">FE240_06960</name>
</gene>
<evidence type="ECO:0000256" key="4">
    <source>
        <dbReference type="RuleBase" id="RU003690"/>
    </source>
</evidence>
<evidence type="ECO:0000313" key="5">
    <source>
        <dbReference type="EMBL" id="QFI54457.1"/>
    </source>
</evidence>
<dbReference type="PANTHER" id="PTHR10353:SF136">
    <property type="entry name" value="ARYL-PHOSPHO-BETA-D-GLUCOSIDASE BGLC"/>
    <property type="match status" value="1"/>
</dbReference>
<proteinExistence type="inferred from homology"/>
<dbReference type="GO" id="GO:0008422">
    <property type="term" value="F:beta-glucosidase activity"/>
    <property type="evidence" value="ECO:0007669"/>
    <property type="project" value="TreeGrafter"/>
</dbReference>
<dbReference type="FunFam" id="3.20.20.80:FF:000004">
    <property type="entry name" value="Beta-glucosidase 6-phospho-beta-glucosidase"/>
    <property type="match status" value="1"/>
</dbReference>
<dbReference type="EMBL" id="CP040449">
    <property type="protein sequence ID" value="QFI54457.1"/>
    <property type="molecule type" value="Genomic_DNA"/>
</dbReference>
<evidence type="ECO:0000256" key="3">
    <source>
        <dbReference type="ARBA" id="ARBA00023295"/>
    </source>
</evidence>